<dbReference type="PROSITE" id="PS00138">
    <property type="entry name" value="SUBTILASE_SER"/>
    <property type="match status" value="1"/>
</dbReference>
<gene>
    <name evidence="9" type="ORF">FF098_003835</name>
</gene>
<dbReference type="Pfam" id="PF00082">
    <property type="entry name" value="Peptidase_S8"/>
    <property type="match status" value="1"/>
</dbReference>
<dbReference type="Proteomes" id="UP000818603">
    <property type="component" value="Unassembled WGS sequence"/>
</dbReference>
<feature type="active site" description="Charge relay system" evidence="6">
    <location>
        <position position="282"/>
    </location>
</feature>
<evidence type="ECO:0000256" key="5">
    <source>
        <dbReference type="ARBA" id="ARBA00022825"/>
    </source>
</evidence>
<keyword evidence="2 6" id="KW-0645">Protease</keyword>
<keyword evidence="5 6" id="KW-0720">Serine protease</keyword>
<dbReference type="PRINTS" id="PR00723">
    <property type="entry name" value="SUBTILISIN"/>
</dbReference>
<feature type="signal peptide" evidence="7">
    <location>
        <begin position="1"/>
        <end position="25"/>
    </location>
</feature>
<evidence type="ECO:0000313" key="9">
    <source>
        <dbReference type="EMBL" id="NHK27034.1"/>
    </source>
</evidence>
<keyword evidence="10" id="KW-1185">Reference proteome</keyword>
<evidence type="ECO:0000256" key="6">
    <source>
        <dbReference type="PROSITE-ProRule" id="PRU01240"/>
    </source>
</evidence>
<dbReference type="InterPro" id="IPR015500">
    <property type="entry name" value="Peptidase_S8_subtilisin-rel"/>
</dbReference>
<dbReference type="PROSITE" id="PS51892">
    <property type="entry name" value="SUBTILASE"/>
    <property type="match status" value="1"/>
</dbReference>
<evidence type="ECO:0000256" key="7">
    <source>
        <dbReference type="SAM" id="SignalP"/>
    </source>
</evidence>
<dbReference type="PANTHER" id="PTHR43806">
    <property type="entry name" value="PEPTIDASE S8"/>
    <property type="match status" value="1"/>
</dbReference>
<feature type="chain" id="PRO_5045145793" evidence="7">
    <location>
        <begin position="26"/>
        <end position="988"/>
    </location>
</feature>
<feature type="active site" description="Charge relay system" evidence="6">
    <location>
        <position position="490"/>
    </location>
</feature>
<keyword evidence="3 7" id="KW-0732">Signal</keyword>
<comment type="similarity">
    <text evidence="1 6">Belongs to the peptidase S8 family.</text>
</comment>
<dbReference type="InterPro" id="IPR050131">
    <property type="entry name" value="Peptidase_S8_subtilisin-like"/>
</dbReference>
<keyword evidence="4 6" id="KW-0378">Hydrolase</keyword>
<dbReference type="InterPro" id="IPR036852">
    <property type="entry name" value="Peptidase_S8/S53_dom_sf"/>
</dbReference>
<evidence type="ECO:0000256" key="4">
    <source>
        <dbReference type="ARBA" id="ARBA00022801"/>
    </source>
</evidence>
<dbReference type="CDD" id="cd04848">
    <property type="entry name" value="Peptidases_S8_Autotransporter_serine_protease_like"/>
    <property type="match status" value="1"/>
</dbReference>
<dbReference type="InterPro" id="IPR034061">
    <property type="entry name" value="Peptidases_S8_Autotransporter"/>
</dbReference>
<dbReference type="InterPro" id="IPR023828">
    <property type="entry name" value="Peptidase_S8_Ser-AS"/>
</dbReference>
<feature type="domain" description="Peptidase S8/S53" evidence="8">
    <location>
        <begin position="304"/>
        <end position="540"/>
    </location>
</feature>
<dbReference type="EMBL" id="VCJR02000001">
    <property type="protein sequence ID" value="NHK27034.1"/>
    <property type="molecule type" value="Genomic_DNA"/>
</dbReference>
<dbReference type="SUPFAM" id="SSF52743">
    <property type="entry name" value="Subtilisin-like"/>
    <property type="match status" value="1"/>
</dbReference>
<evidence type="ECO:0000256" key="3">
    <source>
        <dbReference type="ARBA" id="ARBA00022729"/>
    </source>
</evidence>
<reference evidence="9 10" key="1">
    <citation type="submission" date="2020-02" db="EMBL/GenBank/DDBJ databases">
        <title>Genome sequence of Parvularcula flava strain NH6-79.</title>
        <authorList>
            <person name="Abdul Karim M.H."/>
            <person name="Lam M.Q."/>
            <person name="Chen S.J."/>
            <person name="Yahya A."/>
            <person name="Shahir S."/>
            <person name="Shamsir M.S."/>
            <person name="Chong C.S."/>
        </authorList>
    </citation>
    <scope>NUCLEOTIDE SEQUENCE [LARGE SCALE GENOMIC DNA]</scope>
    <source>
        <strain evidence="9 10">NH6-79</strain>
    </source>
</reference>
<sequence>MHRSILLTGAAMAAIASSAVLPATAAEANGQEAEELTAYFGHIDPFFGQIDPFFGQIDPFFGHINPFYADGNNNSFGDISPFWGTIEPFWGTINPFFGDISPFWGDISPFFGHIDPFYETNPDFYDKLYAHYGDLRPFWGDIAAFWGDVGPMWGNIDAFWGDIRPFDGYAGDWNQLAGMLTDIDARAEQVWGPAIEAKTGLSYRQGFADALYAKYGIDLDDPSTLESLSAGDRSMFFLEFYDGLMDFSGVDHVDHWMPTINWRPSLTQDLGGGADAKIGLLDATINFDADLLDNITITNGYMVEGNFHGAAVASLMVSAHDGQGVMGIAPDAEVFVYNPFDESGTTNWQDVKAGIERLHMYDVNVLNMSLGQPGWTFSDGWVDVLGDVNLNKMLSDVLLVKAAGNDGITQTTDIRWSLNDRLLDQLIIVGSVGPTEQISWFSNRPGEACVIDFLWCSEKDKLKYKFVVAPGELVLVSDDEGGVTRVSGTSFAAPLVSGTATLIMDRWPWLKRNPELVADIIFNTAKDLGEPGVDGTYGWGLLDVEAALSPYAFDDLKIYYGWDKIRTRDLRQAILTPGVLDIWEDWGIVLSSFENYKGGQRDFLIPLSTRVFGEEYGHPWDRERTQSYLYKRLIDWAHNGSGFADQRSVTAPLTANGNWQLSMTARPRSIAEERRIGEPGFHSDLMLASANGALKLRFGTGEATPLFSSSKAFGFASDFDPMSGGVNPVFGFASGSGYAGTALSLTDNVTLSLSFAQRLNDREFEDRYTGQLLPDETGLSPYEAQAASIGFGYQLHDWVSMNVSYTALAETDGLLGAQGGGALSLDGKAETSSTTMGFDIALPRNMMLGVSATRAETEETEFEDSILSLTNGGATSSAYEFALLKTGVAGDTDHLRFSFAQPLHVEDGALELNSFAVVNRETGDIGQTTQYVPLGGDRRPYVAEMLYATPVLKGLGNLGTFTRAETNTRSTNAGMIEYSIGTNLRLSF</sequence>
<evidence type="ECO:0000256" key="1">
    <source>
        <dbReference type="ARBA" id="ARBA00011073"/>
    </source>
</evidence>
<proteinExistence type="inferred from homology"/>
<dbReference type="PANTHER" id="PTHR43806:SF11">
    <property type="entry name" value="CEREVISIN-RELATED"/>
    <property type="match status" value="1"/>
</dbReference>
<protein>
    <submittedName>
        <fullName evidence="9">S8 family serine peptidase</fullName>
    </submittedName>
</protein>
<evidence type="ECO:0000313" key="10">
    <source>
        <dbReference type="Proteomes" id="UP000818603"/>
    </source>
</evidence>
<evidence type="ECO:0000259" key="8">
    <source>
        <dbReference type="Pfam" id="PF00082"/>
    </source>
</evidence>
<dbReference type="InterPro" id="IPR000209">
    <property type="entry name" value="Peptidase_S8/S53_dom"/>
</dbReference>
<comment type="caution">
    <text evidence="9">The sequence shown here is derived from an EMBL/GenBank/DDBJ whole genome shotgun (WGS) entry which is preliminary data.</text>
</comment>
<feature type="active site" description="Charge relay system" evidence="6">
    <location>
        <position position="308"/>
    </location>
</feature>
<organism evidence="9 10">
    <name type="scientific">Aquisalinus luteolus</name>
    <dbReference type="NCBI Taxonomy" id="1566827"/>
    <lineage>
        <taxon>Bacteria</taxon>
        <taxon>Pseudomonadati</taxon>
        <taxon>Pseudomonadota</taxon>
        <taxon>Alphaproteobacteria</taxon>
        <taxon>Parvularculales</taxon>
        <taxon>Parvularculaceae</taxon>
        <taxon>Aquisalinus</taxon>
    </lineage>
</organism>
<dbReference type="Gene3D" id="3.40.50.200">
    <property type="entry name" value="Peptidase S8/S53 domain"/>
    <property type="match status" value="1"/>
</dbReference>
<dbReference type="RefSeq" id="WP_155137622.1">
    <property type="nucleotide sequence ID" value="NZ_BMGZ01000001.1"/>
</dbReference>
<name>A0ABX0HG68_9PROT</name>
<accession>A0ABX0HG68</accession>
<evidence type="ECO:0000256" key="2">
    <source>
        <dbReference type="ARBA" id="ARBA00022670"/>
    </source>
</evidence>